<organism evidence="2 3">
    <name type="scientific">Micromonospora zhanjiangensis</name>
    <dbReference type="NCBI Taxonomy" id="1522057"/>
    <lineage>
        <taxon>Bacteria</taxon>
        <taxon>Bacillati</taxon>
        <taxon>Actinomycetota</taxon>
        <taxon>Actinomycetes</taxon>
        <taxon>Micromonosporales</taxon>
        <taxon>Micromonosporaceae</taxon>
        <taxon>Micromonospora</taxon>
    </lineage>
</organism>
<name>A0ABV8KU62_9ACTN</name>
<feature type="compositionally biased region" description="Low complexity" evidence="1">
    <location>
        <begin position="138"/>
        <end position="196"/>
    </location>
</feature>
<comment type="caution">
    <text evidence="2">The sequence shown here is derived from an EMBL/GenBank/DDBJ whole genome shotgun (WGS) entry which is preliminary data.</text>
</comment>
<reference evidence="3" key="1">
    <citation type="journal article" date="2019" name="Int. J. Syst. Evol. Microbiol.">
        <title>The Global Catalogue of Microorganisms (GCM) 10K type strain sequencing project: providing services to taxonomists for standard genome sequencing and annotation.</title>
        <authorList>
            <consortium name="The Broad Institute Genomics Platform"/>
            <consortium name="The Broad Institute Genome Sequencing Center for Infectious Disease"/>
            <person name="Wu L."/>
            <person name="Ma J."/>
        </authorList>
    </citation>
    <scope>NUCLEOTIDE SEQUENCE [LARGE SCALE GENOMIC DNA]</scope>
    <source>
        <strain evidence="3">2902at01</strain>
    </source>
</reference>
<evidence type="ECO:0000313" key="2">
    <source>
        <dbReference type="EMBL" id="MFC4109486.1"/>
    </source>
</evidence>
<proteinExistence type="predicted"/>
<feature type="region of interest" description="Disordered" evidence="1">
    <location>
        <begin position="138"/>
        <end position="209"/>
    </location>
</feature>
<gene>
    <name evidence="2" type="ORF">ACFOX0_26585</name>
</gene>
<dbReference type="Proteomes" id="UP001595868">
    <property type="component" value="Unassembled WGS sequence"/>
</dbReference>
<dbReference type="RefSeq" id="WP_377550888.1">
    <property type="nucleotide sequence ID" value="NZ_JBHSBN010000025.1"/>
</dbReference>
<evidence type="ECO:0000313" key="3">
    <source>
        <dbReference type="Proteomes" id="UP001595868"/>
    </source>
</evidence>
<dbReference type="EMBL" id="JBHSBN010000025">
    <property type="protein sequence ID" value="MFC4109486.1"/>
    <property type="molecule type" value="Genomic_DNA"/>
</dbReference>
<protein>
    <submittedName>
        <fullName evidence="2">Uncharacterized protein</fullName>
    </submittedName>
</protein>
<evidence type="ECO:0000256" key="1">
    <source>
        <dbReference type="SAM" id="MobiDB-lite"/>
    </source>
</evidence>
<keyword evidence="3" id="KW-1185">Reference proteome</keyword>
<accession>A0ABV8KU62</accession>
<sequence length="209" mass="22108">MNQPRAALHDLIGGQVRQHDRRLRRFSEPDWQRYADLLSGAFLLAVRRRFRPGQERAPIIRFVATVRERFDHTGHDLDPVIAERLVWAALGEGKPEPATSAAMAAQTLLVLGLLEDEGMAETELDEFLATADTLARTAPTGAEAAPPETDSPVADQVAADPDGDGVADVPVADGPVAGVPVPRASVPPVAAGPVADMSDTDGRAGPTDG</sequence>